<dbReference type="InterPro" id="IPR005288">
    <property type="entry name" value="NadB"/>
</dbReference>
<keyword evidence="2" id="KW-0285">Flavoprotein</keyword>
<feature type="domain" description="FAD-dependent oxidoreductase 2 FAD-binding" evidence="5">
    <location>
        <begin position="6"/>
        <end position="141"/>
    </location>
</feature>
<dbReference type="EMBL" id="UINC01100620">
    <property type="protein sequence ID" value="SVC60817.1"/>
    <property type="molecule type" value="Genomic_DNA"/>
</dbReference>
<protein>
    <recommendedName>
        <fullName evidence="5">FAD-dependent oxidoreductase 2 FAD-binding domain-containing protein</fullName>
    </recommendedName>
</protein>
<gene>
    <name evidence="6" type="ORF">METZ01_LOCUS313671</name>
</gene>
<dbReference type="AlphaFoldDB" id="A0A382NKI8"/>
<dbReference type="InterPro" id="IPR003953">
    <property type="entry name" value="FAD-dep_OxRdtase_2_FAD-bd"/>
</dbReference>
<feature type="non-terminal residue" evidence="6">
    <location>
        <position position="144"/>
    </location>
</feature>
<dbReference type="SUPFAM" id="SSF51905">
    <property type="entry name" value="FAD/NAD(P)-binding domain"/>
    <property type="match status" value="1"/>
</dbReference>
<sequence>MMIEKDFLVIGSGIAGLTFALKASQFGSVAIVSKDELAESATLYAQGGIASVMTDDDSFELHADDTIESGRGLCREDVVRIICREGPSHVRELINLGVKFTRIRGEDYHLSREGGHSRDRILHANDLTGQEIERAMIEAINSKK</sequence>
<dbReference type="Gene3D" id="3.50.50.60">
    <property type="entry name" value="FAD/NAD(P)-binding domain"/>
    <property type="match status" value="1"/>
</dbReference>
<evidence type="ECO:0000259" key="5">
    <source>
        <dbReference type="Pfam" id="PF00890"/>
    </source>
</evidence>
<organism evidence="6">
    <name type="scientific">marine metagenome</name>
    <dbReference type="NCBI Taxonomy" id="408172"/>
    <lineage>
        <taxon>unclassified sequences</taxon>
        <taxon>metagenomes</taxon>
        <taxon>ecological metagenomes</taxon>
    </lineage>
</organism>
<comment type="cofactor">
    <cofactor evidence="1">
        <name>FAD</name>
        <dbReference type="ChEBI" id="CHEBI:57692"/>
    </cofactor>
</comment>
<keyword evidence="4" id="KW-0560">Oxidoreductase</keyword>
<name>A0A382NKI8_9ZZZZ</name>
<keyword evidence="3" id="KW-0274">FAD</keyword>
<proteinExistence type="predicted"/>
<dbReference type="PANTHER" id="PTHR42716">
    <property type="entry name" value="L-ASPARTATE OXIDASE"/>
    <property type="match status" value="1"/>
</dbReference>
<accession>A0A382NKI8</accession>
<evidence type="ECO:0000256" key="3">
    <source>
        <dbReference type="ARBA" id="ARBA00022827"/>
    </source>
</evidence>
<dbReference type="InterPro" id="IPR036188">
    <property type="entry name" value="FAD/NAD-bd_sf"/>
</dbReference>
<dbReference type="GO" id="GO:0008734">
    <property type="term" value="F:L-aspartate oxidase activity"/>
    <property type="evidence" value="ECO:0007669"/>
    <property type="project" value="InterPro"/>
</dbReference>
<evidence type="ECO:0000313" key="6">
    <source>
        <dbReference type="EMBL" id="SVC60817.1"/>
    </source>
</evidence>
<evidence type="ECO:0000256" key="2">
    <source>
        <dbReference type="ARBA" id="ARBA00022630"/>
    </source>
</evidence>
<evidence type="ECO:0000256" key="1">
    <source>
        <dbReference type="ARBA" id="ARBA00001974"/>
    </source>
</evidence>
<dbReference type="PANTHER" id="PTHR42716:SF2">
    <property type="entry name" value="L-ASPARTATE OXIDASE, CHLOROPLASTIC"/>
    <property type="match status" value="1"/>
</dbReference>
<evidence type="ECO:0000256" key="4">
    <source>
        <dbReference type="ARBA" id="ARBA00023002"/>
    </source>
</evidence>
<reference evidence="6" key="1">
    <citation type="submission" date="2018-05" db="EMBL/GenBank/DDBJ databases">
        <authorList>
            <person name="Lanie J.A."/>
            <person name="Ng W.-L."/>
            <person name="Kazmierczak K.M."/>
            <person name="Andrzejewski T.M."/>
            <person name="Davidsen T.M."/>
            <person name="Wayne K.J."/>
            <person name="Tettelin H."/>
            <person name="Glass J.I."/>
            <person name="Rusch D."/>
            <person name="Podicherti R."/>
            <person name="Tsui H.-C.T."/>
            <person name="Winkler M.E."/>
        </authorList>
    </citation>
    <scope>NUCLEOTIDE SEQUENCE</scope>
</reference>
<dbReference type="GO" id="GO:0034628">
    <property type="term" value="P:'de novo' NAD+ biosynthetic process from L-aspartate"/>
    <property type="evidence" value="ECO:0007669"/>
    <property type="project" value="TreeGrafter"/>
</dbReference>
<dbReference type="Pfam" id="PF00890">
    <property type="entry name" value="FAD_binding_2"/>
    <property type="match status" value="1"/>
</dbReference>